<dbReference type="InterPro" id="IPR007890">
    <property type="entry name" value="CHASE2"/>
</dbReference>
<keyword evidence="1" id="KW-0472">Membrane</keyword>
<dbReference type="SMART" id="SM00044">
    <property type="entry name" value="CYCc"/>
    <property type="match status" value="1"/>
</dbReference>
<feature type="transmembrane region" description="Helical" evidence="1">
    <location>
        <begin position="389"/>
        <end position="407"/>
    </location>
</feature>
<evidence type="ECO:0000313" key="4">
    <source>
        <dbReference type="Proteomes" id="UP001222118"/>
    </source>
</evidence>
<dbReference type="CDD" id="cd07302">
    <property type="entry name" value="CHD"/>
    <property type="match status" value="1"/>
</dbReference>
<dbReference type="PANTHER" id="PTHR43081">
    <property type="entry name" value="ADENYLATE CYCLASE, TERMINAL-DIFFERENTIATION SPECIFIC-RELATED"/>
    <property type="match status" value="1"/>
</dbReference>
<sequence>MGNWRSTAVFLGIVLVGLLTILRASDPYTLRVAREATFDLFQQIQPRPAIDLPVRIIDIDEASMVALGQWPWPRTVLATLTQRLTKLGAAAIAFDILFAEPDRPGAQGQGGDTEFAEALGQSPAILGMSDNLGSPNLPDQPKSGIALTGDAPLAALPSLTGATMPLPALLEPAAGLGVVSLEQAAGGGVVRRLPLLWQSGGKVYPALSVEALRIAMGVSTLVVLGDTSGAAAVDGLRIGDLTVPTSADGGLWLYYRRLDPAMSISAATILGDNFSALAPDIAGHIVLIGASATGLGDVRAGALGQDVSGVSIHAQAIEQMLTGTFLNRADWVGGLEMALFALTGIVITVLTVFSGPFVGLVFSLIATAMAVTACWLAFTQWGLLVDPSFTFLGALTVYAAMAFFQFASTDADRRRIRNAFGHYVAPTLLTRIEKNPAELRLGGEIRELTVLFSDVRNFTGISERLPPAALVRLLNTIFGAMGAEITGQLGTIDKFMGDAVMAFWNAPIAVNDHPRHACRAALGMRLALATLNRQNDPGLGGEPVAVGIGIATGPALIGNMGLESRFDYSCIGETVNLSSRIEGACRAVGYDILVTKAVRDLTADLAYLPAGSLALKGISVREPVYILVGDEALALSPAFQSLADDHHKLVSDLSDTEATKIALDRCRQAVQSVEIGLHSFYARIHERADDFCASPQGAKSSANADH</sequence>
<gene>
    <name evidence="3" type="ORF">PSQ90_00995</name>
</gene>
<keyword evidence="4" id="KW-1185">Reference proteome</keyword>
<dbReference type="Pfam" id="PF00211">
    <property type="entry name" value="Guanylate_cyc"/>
    <property type="match status" value="1"/>
</dbReference>
<dbReference type="SMART" id="SM01080">
    <property type="entry name" value="CHASE2"/>
    <property type="match status" value="1"/>
</dbReference>
<dbReference type="Pfam" id="PF05226">
    <property type="entry name" value="CHASE2"/>
    <property type="match status" value="1"/>
</dbReference>
<dbReference type="InterPro" id="IPR001054">
    <property type="entry name" value="A/G_cyclase"/>
</dbReference>
<dbReference type="InterPro" id="IPR029787">
    <property type="entry name" value="Nucleotide_cyclase"/>
</dbReference>
<proteinExistence type="predicted"/>
<evidence type="ECO:0000256" key="1">
    <source>
        <dbReference type="SAM" id="Phobius"/>
    </source>
</evidence>
<dbReference type="SUPFAM" id="SSF55073">
    <property type="entry name" value="Nucleotide cyclase"/>
    <property type="match status" value="1"/>
</dbReference>
<feature type="domain" description="Guanylate cyclase" evidence="2">
    <location>
        <begin position="449"/>
        <end position="582"/>
    </location>
</feature>
<keyword evidence="1" id="KW-0812">Transmembrane</keyword>
<feature type="transmembrane region" description="Helical" evidence="1">
    <location>
        <begin position="360"/>
        <end position="383"/>
    </location>
</feature>
<organism evidence="3 4">
    <name type="scientific">Devosia rhodophyticola</name>
    <dbReference type="NCBI Taxonomy" id="3026423"/>
    <lineage>
        <taxon>Bacteria</taxon>
        <taxon>Pseudomonadati</taxon>
        <taxon>Pseudomonadota</taxon>
        <taxon>Alphaproteobacteria</taxon>
        <taxon>Hyphomicrobiales</taxon>
        <taxon>Devosiaceae</taxon>
        <taxon>Devosia</taxon>
    </lineage>
</organism>
<dbReference type="Gene3D" id="3.30.70.1230">
    <property type="entry name" value="Nucleotide cyclase"/>
    <property type="match status" value="1"/>
</dbReference>
<protein>
    <submittedName>
        <fullName evidence="3">Adenylate/guanylate cyclase domain-containing protein</fullName>
    </submittedName>
</protein>
<reference evidence="3 4" key="1">
    <citation type="submission" date="2023-02" db="EMBL/GenBank/DDBJ databases">
        <title>Devosia chondri sp. nov., isolated from the phycosphere of marine algae.</title>
        <authorList>
            <person name="Kim J.M."/>
            <person name="Lee J.K."/>
            <person name="Choi B.J."/>
            <person name="Bayburt H."/>
            <person name="Jeon C.O."/>
        </authorList>
    </citation>
    <scope>NUCLEOTIDE SEQUENCE [LARGE SCALE GENOMIC DNA]</scope>
    <source>
        <strain evidence="3 4">G2-5</strain>
    </source>
</reference>
<dbReference type="InterPro" id="IPR050697">
    <property type="entry name" value="Adenylyl/Guanylyl_Cyclase_3/4"/>
</dbReference>
<accession>A0ABY7YXM7</accession>
<dbReference type="Proteomes" id="UP001222118">
    <property type="component" value="Chromosome"/>
</dbReference>
<dbReference type="EMBL" id="CP118247">
    <property type="protein sequence ID" value="WDR06071.1"/>
    <property type="molecule type" value="Genomic_DNA"/>
</dbReference>
<keyword evidence="1" id="KW-1133">Transmembrane helix</keyword>
<dbReference type="PROSITE" id="PS50125">
    <property type="entry name" value="GUANYLATE_CYCLASE_2"/>
    <property type="match status" value="1"/>
</dbReference>
<feature type="transmembrane region" description="Helical" evidence="1">
    <location>
        <begin position="331"/>
        <end position="353"/>
    </location>
</feature>
<dbReference type="RefSeq" id="WP_282211585.1">
    <property type="nucleotide sequence ID" value="NZ_CP118247.1"/>
</dbReference>
<evidence type="ECO:0000259" key="2">
    <source>
        <dbReference type="PROSITE" id="PS50125"/>
    </source>
</evidence>
<evidence type="ECO:0000313" key="3">
    <source>
        <dbReference type="EMBL" id="WDR06071.1"/>
    </source>
</evidence>
<dbReference type="PANTHER" id="PTHR43081:SF1">
    <property type="entry name" value="ADENYLATE CYCLASE, TERMINAL-DIFFERENTIATION SPECIFIC"/>
    <property type="match status" value="1"/>
</dbReference>
<name>A0ABY7YXM7_9HYPH</name>